<dbReference type="AlphaFoldDB" id="A0A652YUS4"/>
<dbReference type="SUPFAM" id="SSF52540">
    <property type="entry name" value="P-loop containing nucleoside triphosphate hydrolases"/>
    <property type="match status" value="2"/>
</dbReference>
<evidence type="ECO:0000256" key="8">
    <source>
        <dbReference type="ARBA" id="ARBA00023125"/>
    </source>
</evidence>
<gene>
    <name evidence="10" type="primary">recC</name>
    <name evidence="12" type="ORF">FNL38_102967</name>
</gene>
<evidence type="ECO:0000256" key="10">
    <source>
        <dbReference type="HAMAP-Rule" id="MF_01486"/>
    </source>
</evidence>
<comment type="caution">
    <text evidence="12">The sequence shown here is derived from an EMBL/GenBank/DDBJ whole genome shotgun (WGS) entry which is preliminary data.</text>
</comment>
<dbReference type="NCBIfam" id="TIGR01450">
    <property type="entry name" value="recC"/>
    <property type="match status" value="1"/>
</dbReference>
<dbReference type="PIRSF" id="PIRSF000980">
    <property type="entry name" value="RecC"/>
    <property type="match status" value="1"/>
</dbReference>
<keyword evidence="4 10" id="KW-0378">Hydrolase</keyword>
<dbReference type="EMBL" id="VNIQ01000002">
    <property type="protein sequence ID" value="TYQ06823.1"/>
    <property type="molecule type" value="Genomic_DNA"/>
</dbReference>
<reference evidence="12" key="1">
    <citation type="submission" date="2019-07" db="EMBL/GenBank/DDBJ databases">
        <title>Genomic Encyclopedia of Type Strains, Phase IV (KMG-IV): sequencing the most valuable type-strain genomes for metagenomic binning, comparative biology and taxonomic classification.</title>
        <authorList>
            <person name="Goeker M."/>
        </authorList>
    </citation>
    <scope>NUCLEOTIDE SEQUENCE</scope>
    <source>
        <strain evidence="12">DSM 44596</strain>
    </source>
</reference>
<dbReference type="PANTHER" id="PTHR30591">
    <property type="entry name" value="RECBCD ENZYME SUBUNIT RECC"/>
    <property type="match status" value="1"/>
</dbReference>
<evidence type="ECO:0000256" key="2">
    <source>
        <dbReference type="ARBA" id="ARBA00022741"/>
    </source>
</evidence>
<dbReference type="InterPro" id="IPR041500">
    <property type="entry name" value="RecC_C"/>
</dbReference>
<keyword evidence="3 10" id="KW-0227">DNA damage</keyword>
<evidence type="ECO:0000256" key="6">
    <source>
        <dbReference type="ARBA" id="ARBA00022839"/>
    </source>
</evidence>
<comment type="similarity">
    <text evidence="10">Belongs to the RecC family.</text>
</comment>
<comment type="function">
    <text evidence="10">A helicase/nuclease that prepares dsDNA breaks (DSB) for recombinational DNA repair. Binds to DSBs and unwinds DNA via a highly rapid and processive ATP-dependent bidirectional helicase activity. Unwinds dsDNA until it encounters a Chi (crossover hotspot instigator) sequence from the 3' direction. Cuts ssDNA a few nucleotides 3' to the Chi site. The properties and activities of the enzyme are changed at Chi. The Chi-altered holoenzyme produces a long 3'-ssDNA overhang and facilitates RecA-binding to the ssDNA for homologous DNA recombination and repair. Holoenzyme degrades any linearized DNA that is unable to undergo homologous recombination. In the holoenzyme this subunit recognizes the wild-type Chi sequence, and when added to isolated RecB increases its ATP-dependent helicase processivity.</text>
</comment>
<feature type="domain" description="RecC C-terminal" evidence="11">
    <location>
        <begin position="802"/>
        <end position="1029"/>
    </location>
</feature>
<dbReference type="Pfam" id="PF04257">
    <property type="entry name" value="Exonuc_V_gamma"/>
    <property type="match status" value="1"/>
</dbReference>
<evidence type="ECO:0000313" key="12">
    <source>
        <dbReference type="EMBL" id="TYQ06823.1"/>
    </source>
</evidence>
<dbReference type="HAMAP" id="MF_01486">
    <property type="entry name" value="RecC"/>
    <property type="match status" value="1"/>
</dbReference>
<keyword evidence="2 10" id="KW-0547">Nucleotide-binding</keyword>
<dbReference type="Gene3D" id="3.40.50.10930">
    <property type="match status" value="1"/>
</dbReference>
<dbReference type="Gene3D" id="3.40.50.300">
    <property type="entry name" value="P-loop containing nucleotide triphosphate hydrolases"/>
    <property type="match status" value="2"/>
</dbReference>
<dbReference type="GO" id="GO:0008854">
    <property type="term" value="F:exodeoxyribonuclease V activity"/>
    <property type="evidence" value="ECO:0007669"/>
    <property type="project" value="InterPro"/>
</dbReference>
<comment type="subunit">
    <text evidence="10">Heterotrimer of RecB, RecC and RecD. All subunits contribute to DNA-binding.</text>
</comment>
<protein>
    <recommendedName>
        <fullName evidence="10">RecBCD enzyme subunit RecC</fullName>
    </recommendedName>
    <alternativeName>
        <fullName evidence="10">Exonuclease V subunit RecC</fullName>
        <shortName evidence="10">ExoV subunit RecC</shortName>
    </alternativeName>
    <alternativeName>
        <fullName evidence="10">Helicase/nuclease RecBCD subunit RecC</fullName>
    </alternativeName>
</protein>
<keyword evidence="8 10" id="KW-0238">DNA-binding</keyword>
<keyword evidence="1 10" id="KW-0540">Nuclease</keyword>
<comment type="miscellaneous">
    <text evidence="10">In the RecBCD complex, RecB has a slow 3'-5' helicase, an exonuclease activity and loads RecA onto ssDNA, RecD has a fast 5'-3' helicase activity, while RecC stimulates the ATPase and processivity of the RecB helicase and contributes to recognition of the Chi site.</text>
</comment>
<dbReference type="InterPro" id="IPR011335">
    <property type="entry name" value="Restrct_endonuc-II-like"/>
</dbReference>
<keyword evidence="7 10" id="KW-0067">ATP-binding</keyword>
<dbReference type="InterPro" id="IPR013986">
    <property type="entry name" value="DExx_box_DNA_helicase_dom_sf"/>
</dbReference>
<proteinExistence type="inferred from homology"/>
<evidence type="ECO:0000256" key="1">
    <source>
        <dbReference type="ARBA" id="ARBA00022722"/>
    </source>
</evidence>
<evidence type="ECO:0000259" key="11">
    <source>
        <dbReference type="Pfam" id="PF17946"/>
    </source>
</evidence>
<dbReference type="GO" id="GO:0003677">
    <property type="term" value="F:DNA binding"/>
    <property type="evidence" value="ECO:0007669"/>
    <property type="project" value="UniProtKB-UniRule"/>
</dbReference>
<dbReference type="GO" id="GO:0009338">
    <property type="term" value="C:exodeoxyribonuclease V complex"/>
    <property type="evidence" value="ECO:0007669"/>
    <property type="project" value="InterPro"/>
</dbReference>
<dbReference type="InterPro" id="IPR027417">
    <property type="entry name" value="P-loop_NTPase"/>
</dbReference>
<keyword evidence="6 10" id="KW-0269">Exonuclease</keyword>
<dbReference type="GO" id="GO:0000724">
    <property type="term" value="P:double-strand break repair via homologous recombination"/>
    <property type="evidence" value="ECO:0007669"/>
    <property type="project" value="UniProtKB-UniRule"/>
</dbReference>
<keyword evidence="9 10" id="KW-0234">DNA repair</keyword>
<dbReference type="GO" id="GO:0003678">
    <property type="term" value="F:DNA helicase activity"/>
    <property type="evidence" value="ECO:0007669"/>
    <property type="project" value="UniProtKB-UniRule"/>
</dbReference>
<evidence type="ECO:0000256" key="9">
    <source>
        <dbReference type="ARBA" id="ARBA00023204"/>
    </source>
</evidence>
<dbReference type="SUPFAM" id="SSF52980">
    <property type="entry name" value="Restriction endonuclease-like"/>
    <property type="match status" value="1"/>
</dbReference>
<dbReference type="GO" id="GO:0005524">
    <property type="term" value="F:ATP binding"/>
    <property type="evidence" value="ECO:0007669"/>
    <property type="project" value="UniProtKB-UniRule"/>
</dbReference>
<name>A0A652YUS4_NOCGL</name>
<dbReference type="Gene3D" id="1.10.10.160">
    <property type="match status" value="1"/>
</dbReference>
<dbReference type="PANTHER" id="PTHR30591:SF1">
    <property type="entry name" value="RECBCD ENZYME SUBUNIT RECC"/>
    <property type="match status" value="1"/>
</dbReference>
<evidence type="ECO:0000256" key="4">
    <source>
        <dbReference type="ARBA" id="ARBA00022801"/>
    </source>
</evidence>
<dbReference type="Pfam" id="PF17946">
    <property type="entry name" value="RecC_C"/>
    <property type="match status" value="1"/>
</dbReference>
<evidence type="ECO:0000256" key="7">
    <source>
        <dbReference type="ARBA" id="ARBA00022840"/>
    </source>
</evidence>
<accession>A0A652YUS4</accession>
<sequence>MDASEFRTSRDRKGRGLLKLYRAERADTLVCALSTLLRSPLSDPFAREIVAVPAKGVERWLNQQLSSRLGTATESSQDGISANISFPSPVRLVDDVLATVSGVGADNDPWAPTRLVWTVLGAIDDSISEPWCGVLAKHLRGHGVGRRFASASHVTDLFSSYAAQRPQMLIEWASGRFTDGHGLPLAADFEWQAKLWTVVADRIDVAGPAERLMSVCSRLSDDATVISLPERISVFGPTRLPVDQRMILEALATHRDVHIWLPHPSPALWDEMSSQLSSGAVTTRRSDDNSALMSPNPLLSSLARDVREMQSSLANTDLTSEYLPATSGAPTLLAAIQADIVADRAPSGGVKPDGSVQVHACHGAARQVEVLRECLLRLFEDDPTLEPRDVLVMCPDVETYAPLVRGAFGQGVQGHPGHRLRVRLADRGLRQTNPMLAVLGTLLELADGRATASQVLDLATSVPVRTRFAFSDDELERLREWTGAAGARWGIDIRQRATFGLAGFKQNTFNTAVDRILLGASADESENAWLDLALPLDDVESTDIDLSGRFAEYIDRLAVSLRDLAGPHSPSEWLRVLLRALDLLTDAAPDDAWQSASAQRILASAVEFGSDTTLQLSDIRALLSKSLAGRPTRANFRTGELTVCTMVPMRSVPHRVVVLLGLDDEVFPRSGGVDGDDILARDPVVGERDLRSEDRQLLLDAVMSAGEHLLLLYTGADPVTGASRPPAIPLSGLLDVLKLAVRPNGLDQVVTRHPLQSFDKRNFEMERPFSFDAAALAGARAITQAPVPLPSIRSASLPSLPPRDVNLADLSSFLTHPARGFLRQRLGVRVPELDDDIADSLDAELDGLATWELGDRMLLSRLTGRSSADFRAAEWRRGTLPPYKLGSAVLGNIEWVVDQLASLALPHMVGEAASVDVAVDLGGGRRLSGTVTGVYGNSVVRAQYSSLAPKHRVSAWVSLLALAAAGDHGQVNAITVGRGGNQRAATRSVLSAPENPLDILLQLVDLLDRGLRGPIPMWVNTTAEYAKRRFAGQSIDNAMSSAEATWGRQFSDGDDPSNVYVFGESSSFADLAATAPLEDEGVWAEEPTRFGVLANRLWLPVLLNESAE</sequence>
<dbReference type="InterPro" id="IPR006697">
    <property type="entry name" value="RecC"/>
</dbReference>
<keyword evidence="5 10" id="KW-0347">Helicase</keyword>
<evidence type="ECO:0000256" key="5">
    <source>
        <dbReference type="ARBA" id="ARBA00022806"/>
    </source>
</evidence>
<evidence type="ECO:0000256" key="3">
    <source>
        <dbReference type="ARBA" id="ARBA00022763"/>
    </source>
</evidence>
<organism evidence="12">
    <name type="scientific">Nocardia globerula</name>
    <dbReference type="NCBI Taxonomy" id="1818"/>
    <lineage>
        <taxon>Bacteria</taxon>
        <taxon>Bacillati</taxon>
        <taxon>Actinomycetota</taxon>
        <taxon>Actinomycetes</taxon>
        <taxon>Mycobacteriales</taxon>
        <taxon>Nocardiaceae</taxon>
        <taxon>Nocardia</taxon>
    </lineage>
</organism>